<dbReference type="InterPro" id="IPR012951">
    <property type="entry name" value="BBE"/>
</dbReference>
<dbReference type="Proteomes" id="UP001302126">
    <property type="component" value="Unassembled WGS sequence"/>
</dbReference>
<evidence type="ECO:0000256" key="3">
    <source>
        <dbReference type="SAM" id="SignalP"/>
    </source>
</evidence>
<dbReference type="PROSITE" id="PS51387">
    <property type="entry name" value="FAD_PCMH"/>
    <property type="match status" value="1"/>
</dbReference>
<evidence type="ECO:0000256" key="2">
    <source>
        <dbReference type="ARBA" id="ARBA00023002"/>
    </source>
</evidence>
<keyword evidence="2" id="KW-0560">Oxidoreductase</keyword>
<dbReference type="InterPro" id="IPR006094">
    <property type="entry name" value="Oxid_FAD_bind_N"/>
</dbReference>
<dbReference type="PANTHER" id="PTHR13878:SF91">
    <property type="entry name" value="FAD BINDING DOMAIN PROTEIN (AFU_ORTHOLOGUE AFUA_6G12070)-RELATED"/>
    <property type="match status" value="1"/>
</dbReference>
<keyword evidence="6" id="KW-1185">Reference proteome</keyword>
<protein>
    <recommendedName>
        <fullName evidence="4">FAD-binding PCMH-type domain-containing protein</fullName>
    </recommendedName>
</protein>
<dbReference type="Gene3D" id="3.30.465.10">
    <property type="match status" value="1"/>
</dbReference>
<accession>A0AAN6WJ39</accession>
<gene>
    <name evidence="5" type="ORF">QBC35DRAFT_509406</name>
</gene>
<dbReference type="GO" id="GO:0016491">
    <property type="term" value="F:oxidoreductase activity"/>
    <property type="evidence" value="ECO:0007669"/>
    <property type="project" value="UniProtKB-KW"/>
</dbReference>
<sequence>MVGTKIQSASALAAILSFFVDQSTAACPSNPWFAYENAQLTESAIASSGNPDLFRFGADPSVASSSRLFTRPQCKTYPGDPLWPSNTVWSLLNVTLGGALIKTTPLAASCYQGPNYNAAQCQYVTENWSNPRMHVEDPTSAMFPIFQGRTCLPPTHPSFQNNTACTLGGYASYSVAVMQVKQIQLAINFARLTNVRLVVHNTGHDFADKSIGAGSLSIWTHKLKDISFLPSYTDCRGRSGPAFKLGAGVETEEVYKAAEANNVTVVGGECRTVGIAGGYIAGGGHSPMSTLAGMGADQVLSMDVILPNGRFVTVNEDCYPDLFWALRGGGGSTYGVVTSVTVRAYPQIPVTTLSFAFTTGPNVTADTFFAGVGAYFKYFDTITQAGAFGYWLVLSIGPGQYLFSMMPMWGGNLTTPQFTSLVQPFLDDLTDLGIPFDPVFREYPSFYQTYIGTWPNVEAVGGADNHAASRLFPKENFESGPGGKLNETLAAVRYVVEDGAVIIGYNIKAATNPFVNQTNAVNPAWRKALGFFILSVGFPPNAPDSVIAERSEKLTNDWMARWRQVSPGAGSYLSEGDINEPDFQQSFYGAEFYPRLKKLKEKYDPTGLFYAHKAVGSEDWEIQGQVPYFPTQNGRLCRKQT</sequence>
<dbReference type="EMBL" id="MU864617">
    <property type="protein sequence ID" value="KAK4182729.1"/>
    <property type="molecule type" value="Genomic_DNA"/>
</dbReference>
<dbReference type="AlphaFoldDB" id="A0AAN6WJ39"/>
<proteinExistence type="inferred from homology"/>
<feature type="signal peptide" evidence="3">
    <location>
        <begin position="1"/>
        <end position="25"/>
    </location>
</feature>
<dbReference type="Pfam" id="PF01565">
    <property type="entry name" value="FAD_binding_4"/>
    <property type="match status" value="1"/>
</dbReference>
<dbReference type="InterPro" id="IPR036318">
    <property type="entry name" value="FAD-bd_PCMH-like_sf"/>
</dbReference>
<feature type="domain" description="FAD-binding PCMH-type" evidence="4">
    <location>
        <begin position="167"/>
        <end position="347"/>
    </location>
</feature>
<dbReference type="SUPFAM" id="SSF56176">
    <property type="entry name" value="FAD-binding/transporter-associated domain-like"/>
    <property type="match status" value="1"/>
</dbReference>
<keyword evidence="3" id="KW-0732">Signal</keyword>
<name>A0AAN6WJ39_9PEZI</name>
<evidence type="ECO:0000256" key="1">
    <source>
        <dbReference type="ARBA" id="ARBA00005466"/>
    </source>
</evidence>
<dbReference type="InterPro" id="IPR016166">
    <property type="entry name" value="FAD-bd_PCMH"/>
</dbReference>
<evidence type="ECO:0000313" key="5">
    <source>
        <dbReference type="EMBL" id="KAK4182729.1"/>
    </source>
</evidence>
<comment type="similarity">
    <text evidence="1">Belongs to the oxygen-dependent FAD-linked oxidoreductase family.</text>
</comment>
<dbReference type="Pfam" id="PF08031">
    <property type="entry name" value="BBE"/>
    <property type="match status" value="1"/>
</dbReference>
<comment type="caution">
    <text evidence="5">The sequence shown here is derived from an EMBL/GenBank/DDBJ whole genome shotgun (WGS) entry which is preliminary data.</text>
</comment>
<dbReference type="GO" id="GO:0071949">
    <property type="term" value="F:FAD binding"/>
    <property type="evidence" value="ECO:0007669"/>
    <property type="project" value="InterPro"/>
</dbReference>
<reference evidence="5" key="2">
    <citation type="submission" date="2023-05" db="EMBL/GenBank/DDBJ databases">
        <authorList>
            <consortium name="Lawrence Berkeley National Laboratory"/>
            <person name="Steindorff A."/>
            <person name="Hensen N."/>
            <person name="Bonometti L."/>
            <person name="Westerberg I."/>
            <person name="Brannstrom I.O."/>
            <person name="Guillou S."/>
            <person name="Cros-Aarteil S."/>
            <person name="Calhoun S."/>
            <person name="Haridas S."/>
            <person name="Kuo A."/>
            <person name="Mondo S."/>
            <person name="Pangilinan J."/>
            <person name="Riley R."/>
            <person name="Labutti K."/>
            <person name="Andreopoulos B."/>
            <person name="Lipzen A."/>
            <person name="Chen C."/>
            <person name="Yanf M."/>
            <person name="Daum C."/>
            <person name="Ng V."/>
            <person name="Clum A."/>
            <person name="Ohm R."/>
            <person name="Martin F."/>
            <person name="Silar P."/>
            <person name="Natvig D."/>
            <person name="Lalanne C."/>
            <person name="Gautier V."/>
            <person name="Ament-Velasquez S.L."/>
            <person name="Kruys A."/>
            <person name="Hutchinson M.I."/>
            <person name="Powell A.J."/>
            <person name="Barry K."/>
            <person name="Miller A.N."/>
            <person name="Grigoriev I.V."/>
            <person name="Debuchy R."/>
            <person name="Gladieux P."/>
            <person name="Thoren M.H."/>
            <person name="Johannesson H."/>
        </authorList>
    </citation>
    <scope>NUCLEOTIDE SEQUENCE</scope>
    <source>
        <strain evidence="5">PSN309</strain>
    </source>
</reference>
<reference evidence="5" key="1">
    <citation type="journal article" date="2023" name="Mol. Phylogenet. Evol.">
        <title>Genome-scale phylogeny and comparative genomics of the fungal order Sordariales.</title>
        <authorList>
            <person name="Hensen N."/>
            <person name="Bonometti L."/>
            <person name="Westerberg I."/>
            <person name="Brannstrom I.O."/>
            <person name="Guillou S."/>
            <person name="Cros-Aarteil S."/>
            <person name="Calhoun S."/>
            <person name="Haridas S."/>
            <person name="Kuo A."/>
            <person name="Mondo S."/>
            <person name="Pangilinan J."/>
            <person name="Riley R."/>
            <person name="LaButti K."/>
            <person name="Andreopoulos B."/>
            <person name="Lipzen A."/>
            <person name="Chen C."/>
            <person name="Yan M."/>
            <person name="Daum C."/>
            <person name="Ng V."/>
            <person name="Clum A."/>
            <person name="Steindorff A."/>
            <person name="Ohm R.A."/>
            <person name="Martin F."/>
            <person name="Silar P."/>
            <person name="Natvig D.O."/>
            <person name="Lalanne C."/>
            <person name="Gautier V."/>
            <person name="Ament-Velasquez S.L."/>
            <person name="Kruys A."/>
            <person name="Hutchinson M.I."/>
            <person name="Powell A.J."/>
            <person name="Barry K."/>
            <person name="Miller A.N."/>
            <person name="Grigoriev I.V."/>
            <person name="Debuchy R."/>
            <person name="Gladieux P."/>
            <person name="Hiltunen Thoren M."/>
            <person name="Johannesson H."/>
        </authorList>
    </citation>
    <scope>NUCLEOTIDE SEQUENCE</scope>
    <source>
        <strain evidence="5">PSN309</strain>
    </source>
</reference>
<organism evidence="5 6">
    <name type="scientific">Podospora australis</name>
    <dbReference type="NCBI Taxonomy" id="1536484"/>
    <lineage>
        <taxon>Eukaryota</taxon>
        <taxon>Fungi</taxon>
        <taxon>Dikarya</taxon>
        <taxon>Ascomycota</taxon>
        <taxon>Pezizomycotina</taxon>
        <taxon>Sordariomycetes</taxon>
        <taxon>Sordariomycetidae</taxon>
        <taxon>Sordariales</taxon>
        <taxon>Podosporaceae</taxon>
        <taxon>Podospora</taxon>
    </lineage>
</organism>
<evidence type="ECO:0000313" key="6">
    <source>
        <dbReference type="Proteomes" id="UP001302126"/>
    </source>
</evidence>
<dbReference type="InterPro" id="IPR016169">
    <property type="entry name" value="FAD-bd_PCMH_sub2"/>
</dbReference>
<dbReference type="InterPro" id="IPR050432">
    <property type="entry name" value="FAD-linked_Oxidoreductases_BP"/>
</dbReference>
<evidence type="ECO:0000259" key="4">
    <source>
        <dbReference type="PROSITE" id="PS51387"/>
    </source>
</evidence>
<dbReference type="PANTHER" id="PTHR13878">
    <property type="entry name" value="GULONOLACTONE OXIDASE"/>
    <property type="match status" value="1"/>
</dbReference>
<feature type="chain" id="PRO_5042906139" description="FAD-binding PCMH-type domain-containing protein" evidence="3">
    <location>
        <begin position="26"/>
        <end position="641"/>
    </location>
</feature>